<name>A0A9P6F2E3_9FUNG</name>
<sequence length="396" mass="45091">MSFSYEIAQAMFNHSNSGAPKPPTQTRAQRQQQLQYPVPTTICSIHLHDNDKIRLINAPPSLIPLLRQTIVNTWNKPIQQEISKTYCGTYEFRVGGKPWAPSPKTGPLLASTNLVLALKRAIEKVGWSLVLASNVSRVREENDSLFFEWTGGFQARPWLSSQHHQQYQHHQQQQYLQQQQVQGINGNPGPWLSSQYQQQQQHHHQQQQQVQGMDTNPGPWLTSQYHHQQVPGQEKDADQMTLVGHVSGYKNAEDMMFQDSVAATAGGVESFTVELSGYDTIRVPAEVPVVILTALRLAILRHWTQGIEKESDKKDIHEYTLTACPFQTWGAETTIEVSMVIIQALENMRLHGYKLCREAMDRDAVGGKAQTQDKKDKKKEKKENIIIDSWVLRRIQ</sequence>
<dbReference type="PANTHER" id="PTHR38696">
    <property type="entry name" value="MEDIATOR OF RNA POLYMERASE II TRANSCRIPTION SUBUNIT 13"/>
    <property type="match status" value="1"/>
</dbReference>
<reference evidence="2" key="1">
    <citation type="journal article" date="2020" name="Fungal Divers.">
        <title>Resolving the Mortierellaceae phylogeny through synthesis of multi-gene phylogenetics and phylogenomics.</title>
        <authorList>
            <person name="Vandepol N."/>
            <person name="Liber J."/>
            <person name="Desiro A."/>
            <person name="Na H."/>
            <person name="Kennedy M."/>
            <person name="Barry K."/>
            <person name="Grigoriev I.V."/>
            <person name="Miller A.N."/>
            <person name="O'Donnell K."/>
            <person name="Stajich J.E."/>
            <person name="Bonito G."/>
        </authorList>
    </citation>
    <scope>NUCLEOTIDE SEQUENCE</scope>
    <source>
        <strain evidence="2">NRRL 2591</strain>
    </source>
</reference>
<proteinExistence type="predicted"/>
<keyword evidence="3" id="KW-1185">Reference proteome</keyword>
<dbReference type="PANTHER" id="PTHR38696:SF1">
    <property type="entry name" value="MEDIATOR OF RNA POLYMERASE II TRANSCRIPTION SUBUNIT 13"/>
    <property type="match status" value="1"/>
</dbReference>
<dbReference type="Proteomes" id="UP000723463">
    <property type="component" value="Unassembled WGS sequence"/>
</dbReference>
<feature type="compositionally biased region" description="Polar residues" evidence="1">
    <location>
        <begin position="221"/>
        <end position="231"/>
    </location>
</feature>
<accession>A0A9P6F2E3</accession>
<gene>
    <name evidence="2" type="ORF">EC957_003990</name>
</gene>
<dbReference type="AlphaFoldDB" id="A0A9P6F2E3"/>
<evidence type="ECO:0000313" key="2">
    <source>
        <dbReference type="EMBL" id="KAF9540552.1"/>
    </source>
</evidence>
<organism evidence="2 3">
    <name type="scientific">Mortierella hygrophila</name>
    <dbReference type="NCBI Taxonomy" id="979708"/>
    <lineage>
        <taxon>Eukaryota</taxon>
        <taxon>Fungi</taxon>
        <taxon>Fungi incertae sedis</taxon>
        <taxon>Mucoromycota</taxon>
        <taxon>Mortierellomycotina</taxon>
        <taxon>Mortierellomycetes</taxon>
        <taxon>Mortierellales</taxon>
        <taxon>Mortierellaceae</taxon>
        <taxon>Mortierella</taxon>
    </lineage>
</organism>
<dbReference type="EMBL" id="JAAAXW010000196">
    <property type="protein sequence ID" value="KAF9540552.1"/>
    <property type="molecule type" value="Genomic_DNA"/>
</dbReference>
<feature type="compositionally biased region" description="Low complexity" evidence="1">
    <location>
        <begin position="195"/>
        <end position="211"/>
    </location>
</feature>
<evidence type="ECO:0000313" key="3">
    <source>
        <dbReference type="Proteomes" id="UP000723463"/>
    </source>
</evidence>
<feature type="region of interest" description="Disordered" evidence="1">
    <location>
        <begin position="187"/>
        <end position="236"/>
    </location>
</feature>
<comment type="caution">
    <text evidence="2">The sequence shown here is derived from an EMBL/GenBank/DDBJ whole genome shotgun (WGS) entry which is preliminary data.</text>
</comment>
<evidence type="ECO:0000256" key="1">
    <source>
        <dbReference type="SAM" id="MobiDB-lite"/>
    </source>
</evidence>
<protein>
    <submittedName>
        <fullName evidence="2">Uncharacterized protein</fullName>
    </submittedName>
</protein>